<dbReference type="Pfam" id="PF02581">
    <property type="entry name" value="TMP-TENI"/>
    <property type="match status" value="1"/>
</dbReference>
<evidence type="ECO:0000313" key="4">
    <source>
        <dbReference type="EMBL" id="MTT75775.1"/>
    </source>
</evidence>
<proteinExistence type="predicted"/>
<comment type="pathway">
    <text evidence="1">Cofactor biosynthesis; thiamine diphosphate biosynthesis.</text>
</comment>
<dbReference type="RefSeq" id="WP_155163857.1">
    <property type="nucleotide sequence ID" value="NZ_CALXOS010000002.1"/>
</dbReference>
<evidence type="ECO:0000256" key="1">
    <source>
        <dbReference type="ARBA" id="ARBA00004948"/>
    </source>
</evidence>
<dbReference type="SUPFAM" id="SSF51391">
    <property type="entry name" value="Thiamin phosphate synthase"/>
    <property type="match status" value="1"/>
</dbReference>
<dbReference type="PANTHER" id="PTHR20857:SF15">
    <property type="entry name" value="THIAMINE-PHOSPHATE SYNTHASE"/>
    <property type="match status" value="1"/>
</dbReference>
<dbReference type="GO" id="GO:0005737">
    <property type="term" value="C:cytoplasm"/>
    <property type="evidence" value="ECO:0007669"/>
    <property type="project" value="TreeGrafter"/>
</dbReference>
<dbReference type="InterPro" id="IPR036206">
    <property type="entry name" value="ThiamineP_synth_sf"/>
</dbReference>
<accession>A0A7X2XFH1</accession>
<reference evidence="6 7" key="1">
    <citation type="journal article" date="2019" name="Nat. Med.">
        <title>A library of human gut bacterial isolates paired with longitudinal multiomics data enables mechanistic microbiome research.</title>
        <authorList>
            <person name="Poyet M."/>
            <person name="Groussin M."/>
            <person name="Gibbons S.M."/>
            <person name="Avila-Pacheco J."/>
            <person name="Jiang X."/>
            <person name="Kearney S.M."/>
            <person name="Perrotta A.R."/>
            <person name="Berdy B."/>
            <person name="Zhao S."/>
            <person name="Lieberman T.D."/>
            <person name="Swanson P.K."/>
            <person name="Smith M."/>
            <person name="Roesemann S."/>
            <person name="Alexander J.E."/>
            <person name="Rich S.A."/>
            <person name="Livny J."/>
            <person name="Vlamakis H."/>
            <person name="Clish C."/>
            <person name="Bullock K."/>
            <person name="Deik A."/>
            <person name="Scott J."/>
            <person name="Pierce K.A."/>
            <person name="Xavier R.J."/>
            <person name="Alm E.J."/>
        </authorList>
    </citation>
    <scope>NUCLEOTIDE SEQUENCE [LARGE SCALE GENOMIC DNA]</scope>
    <source>
        <strain evidence="4 7">BIOML-A13</strain>
        <strain evidence="5 6">BIOML-A3</strain>
    </source>
</reference>
<evidence type="ECO:0000313" key="7">
    <source>
        <dbReference type="Proteomes" id="UP000484547"/>
    </source>
</evidence>
<dbReference type="GO" id="GO:0004789">
    <property type="term" value="F:thiamine-phosphate diphosphorylase activity"/>
    <property type="evidence" value="ECO:0007669"/>
    <property type="project" value="TreeGrafter"/>
</dbReference>
<dbReference type="InterPro" id="IPR013785">
    <property type="entry name" value="Aldolase_TIM"/>
</dbReference>
<dbReference type="GO" id="GO:0009228">
    <property type="term" value="P:thiamine biosynthetic process"/>
    <property type="evidence" value="ECO:0007669"/>
    <property type="project" value="UniProtKB-KW"/>
</dbReference>
<evidence type="ECO:0000313" key="5">
    <source>
        <dbReference type="EMBL" id="MTU03837.1"/>
    </source>
</evidence>
<dbReference type="EMBL" id="WNBW01000002">
    <property type="protein sequence ID" value="MTU03837.1"/>
    <property type="molecule type" value="Genomic_DNA"/>
</dbReference>
<dbReference type="CDD" id="cd00564">
    <property type="entry name" value="TMP_TenI"/>
    <property type="match status" value="1"/>
</dbReference>
<dbReference type="EMBL" id="WNBM01000002">
    <property type="protein sequence ID" value="MTT75775.1"/>
    <property type="molecule type" value="Genomic_DNA"/>
</dbReference>
<dbReference type="Gene3D" id="3.20.20.70">
    <property type="entry name" value="Aldolase class I"/>
    <property type="match status" value="1"/>
</dbReference>
<name>A0A7X2XFH1_9FIRM</name>
<dbReference type="InterPro" id="IPR022998">
    <property type="entry name" value="ThiamineP_synth_TenI"/>
</dbReference>
<evidence type="ECO:0000259" key="3">
    <source>
        <dbReference type="Pfam" id="PF02581"/>
    </source>
</evidence>
<evidence type="ECO:0000256" key="2">
    <source>
        <dbReference type="ARBA" id="ARBA00022977"/>
    </source>
</evidence>
<sequence length="201" mass="21961">MSMFKLIAVTDQASCPENFWTQLQLLAASEIDALIFRAKELPPQEYYRQASQVQKICRTHQLPLILHTYQDICRRLDTYGLQVSYQQLLCQPQLRAQVQCLGVSIHHADEAVRAADLGADYLLAGHIFATSCKQGLPGRGLDFLSAVCAATSLQVYAIGGITPANIGQIKKTGAAGACLMSSLMTCPEPAVLVQKLRQALL</sequence>
<dbReference type="Proteomes" id="UP000484547">
    <property type="component" value="Unassembled WGS sequence"/>
</dbReference>
<keyword evidence="6" id="KW-1185">Reference proteome</keyword>
<dbReference type="PANTHER" id="PTHR20857">
    <property type="entry name" value="THIAMINE-PHOSPHATE PYROPHOSPHORYLASE"/>
    <property type="match status" value="1"/>
</dbReference>
<gene>
    <name evidence="4" type="ORF">GMD11_05755</name>
    <name evidence="5" type="ORF">GMD18_05400</name>
</gene>
<keyword evidence="2" id="KW-0784">Thiamine biosynthesis</keyword>
<dbReference type="OrthoDB" id="9815348at2"/>
<protein>
    <submittedName>
        <fullName evidence="4">Thiamine phosphate synthase</fullName>
    </submittedName>
</protein>
<comment type="caution">
    <text evidence="4">The sequence shown here is derived from an EMBL/GenBank/DDBJ whole genome shotgun (WGS) entry which is preliminary data.</text>
</comment>
<dbReference type="Proteomes" id="UP000443070">
    <property type="component" value="Unassembled WGS sequence"/>
</dbReference>
<feature type="domain" description="Thiamine phosphate synthase/TenI" evidence="3">
    <location>
        <begin position="6"/>
        <end position="182"/>
    </location>
</feature>
<dbReference type="AlphaFoldDB" id="A0A7X2XFH1"/>
<evidence type="ECO:0000313" key="6">
    <source>
        <dbReference type="Proteomes" id="UP000443070"/>
    </source>
</evidence>
<organism evidence="4 7">
    <name type="scientific">Phascolarctobacterium faecium</name>
    <dbReference type="NCBI Taxonomy" id="33025"/>
    <lineage>
        <taxon>Bacteria</taxon>
        <taxon>Bacillati</taxon>
        <taxon>Bacillota</taxon>
        <taxon>Negativicutes</taxon>
        <taxon>Acidaminococcales</taxon>
        <taxon>Acidaminococcaceae</taxon>
        <taxon>Phascolarctobacterium</taxon>
    </lineage>
</organism>